<dbReference type="Gene3D" id="1.10.10.2830">
    <property type="match status" value="1"/>
</dbReference>
<organism evidence="2 3">
    <name type="scientific">Sphingobium indicum (strain DSM 16412 / CCM 7286 / MTCC 6364 / B90A)</name>
    <dbReference type="NCBI Taxonomy" id="861109"/>
    <lineage>
        <taxon>Bacteria</taxon>
        <taxon>Pseudomonadati</taxon>
        <taxon>Pseudomonadota</taxon>
        <taxon>Alphaproteobacteria</taxon>
        <taxon>Sphingomonadales</taxon>
        <taxon>Sphingomonadaceae</taxon>
        <taxon>Sphingobium</taxon>
    </lineage>
</organism>
<dbReference type="RefSeq" id="WP_050983552.1">
    <property type="nucleotide sequence ID" value="NZ_CP013070.1"/>
</dbReference>
<feature type="domain" description="ParB-like N-terminal" evidence="1">
    <location>
        <begin position="30"/>
        <end position="120"/>
    </location>
</feature>
<dbReference type="Gene3D" id="3.90.1530.10">
    <property type="entry name" value="Conserved hypothetical protein from pyrococcus furiosus pfu- 392566-001, ParB domain"/>
    <property type="match status" value="1"/>
</dbReference>
<dbReference type="InterPro" id="IPR050336">
    <property type="entry name" value="Chromosome_partition/occlusion"/>
</dbReference>
<dbReference type="SMART" id="SM00470">
    <property type="entry name" value="ParB"/>
    <property type="match status" value="1"/>
</dbReference>
<reference evidence="2 3" key="1">
    <citation type="journal article" date="2012" name="J. Bacteriol.">
        <title>Genome sequence of Sphingobium indicum B90A, a hexachlorocyclohexane-degrading bacterium.</title>
        <authorList>
            <person name="Anand S."/>
            <person name="Sangwan N."/>
            <person name="Lata P."/>
            <person name="Kaur J."/>
            <person name="Dua A."/>
            <person name="Singh A.K."/>
            <person name="Verma M."/>
            <person name="Kaur J."/>
            <person name="Khurana J.P."/>
            <person name="Khurana P."/>
            <person name="Mathur S."/>
            <person name="Lal R."/>
        </authorList>
    </citation>
    <scope>NUCLEOTIDE SEQUENCE [LARGE SCALE GENOMIC DNA]</scope>
    <source>
        <strain evidence="3">DSM 16412 / CCM 7286 / MTCC 6364 / B90A</strain>
    </source>
</reference>
<gene>
    <name evidence="2" type="ORF">SIDU_14225</name>
</gene>
<dbReference type="GO" id="GO:0007059">
    <property type="term" value="P:chromosome segregation"/>
    <property type="evidence" value="ECO:0007669"/>
    <property type="project" value="TreeGrafter"/>
</dbReference>
<dbReference type="AlphaFoldDB" id="A0A1L5BS00"/>
<dbReference type="KEGG" id="sinb:SIDU_14225"/>
<dbReference type="Proteomes" id="UP000004550">
    <property type="component" value="Chromosome"/>
</dbReference>
<dbReference type="PANTHER" id="PTHR33375">
    <property type="entry name" value="CHROMOSOME-PARTITIONING PROTEIN PARB-RELATED"/>
    <property type="match status" value="1"/>
</dbReference>
<dbReference type="SUPFAM" id="SSF109709">
    <property type="entry name" value="KorB DNA-binding domain-like"/>
    <property type="match status" value="1"/>
</dbReference>
<evidence type="ECO:0000259" key="1">
    <source>
        <dbReference type="SMART" id="SM00470"/>
    </source>
</evidence>
<dbReference type="EMBL" id="CP013070">
    <property type="protein sequence ID" value="APL95577.1"/>
    <property type="molecule type" value="Genomic_DNA"/>
</dbReference>
<name>A0A1L5BS00_SPHIB</name>
<accession>A0A1L5BS00</accession>
<dbReference type="InterPro" id="IPR036086">
    <property type="entry name" value="ParB/Sulfiredoxin_sf"/>
</dbReference>
<protein>
    <submittedName>
        <fullName evidence="2">RepB plasmid partition</fullName>
    </submittedName>
</protein>
<dbReference type="Pfam" id="PF02195">
    <property type="entry name" value="ParB_N"/>
    <property type="match status" value="1"/>
</dbReference>
<dbReference type="SUPFAM" id="SSF110849">
    <property type="entry name" value="ParB/Sulfiredoxin"/>
    <property type="match status" value="1"/>
</dbReference>
<proteinExistence type="predicted"/>
<dbReference type="CDD" id="cd16387">
    <property type="entry name" value="ParB_N_Srx"/>
    <property type="match status" value="1"/>
</dbReference>
<dbReference type="Pfam" id="PF07506">
    <property type="entry name" value="RepB"/>
    <property type="match status" value="1"/>
</dbReference>
<sequence>MSKPDGPVDAPCSDHTADGSVRAAFLREYVSVPVDAIVPLKVLRDGISESRKYAQIVSSIKAIGLVEPPVVLPAPSGDGKYYLLDGHLRIEVLKQLGITSVECLVATDEDTYTYNKRVNRLPPVQEHRMIVRAIDRGVSPEQIADALGLEVQTIRKRSRLLDGIGSDAAEMLKDKNCPIVVFDVLRRMSAVRQAEVADLMIGQNNFTAVFARVLLAATPKEQLAKPPGKAVKSTEPPNSQQLARMERELVILQTRIKSVEENYGIDNLHLTLVRGYVSKLLGNANVVRWLSYNRQEYLTEFQRIAEIETIAGVPEAA</sequence>
<dbReference type="PANTHER" id="PTHR33375:SF1">
    <property type="entry name" value="CHROMOSOME-PARTITIONING PROTEIN PARB-RELATED"/>
    <property type="match status" value="1"/>
</dbReference>
<dbReference type="InterPro" id="IPR011111">
    <property type="entry name" value="Plasmid_RepB"/>
</dbReference>
<evidence type="ECO:0000313" key="2">
    <source>
        <dbReference type="EMBL" id="APL95577.1"/>
    </source>
</evidence>
<evidence type="ECO:0000313" key="3">
    <source>
        <dbReference type="Proteomes" id="UP000004550"/>
    </source>
</evidence>
<dbReference type="InterPro" id="IPR003115">
    <property type="entry name" value="ParB_N"/>
</dbReference>
<dbReference type="GO" id="GO:0005694">
    <property type="term" value="C:chromosome"/>
    <property type="evidence" value="ECO:0007669"/>
    <property type="project" value="TreeGrafter"/>
</dbReference>